<name>A0A8C3GJQ0_CAIMO</name>
<accession>A0A8C3GJQ0</accession>
<feature type="domain" description="SH2" evidence="4">
    <location>
        <begin position="348"/>
        <end position="458"/>
    </location>
</feature>
<dbReference type="InterPro" id="IPR036860">
    <property type="entry name" value="SH2_dom_sf"/>
</dbReference>
<reference evidence="5" key="1">
    <citation type="submission" date="2018-09" db="EMBL/GenBank/DDBJ databases">
        <title>Common duck and Muscovy duck high density SNP chip.</title>
        <authorList>
            <person name="Vignal A."/>
            <person name="Thebault N."/>
            <person name="Warren W.C."/>
        </authorList>
    </citation>
    <scope>NUCLEOTIDE SEQUENCE [LARGE SCALE GENOMIC DNA]</scope>
</reference>
<dbReference type="PANTHER" id="PTHR14098">
    <property type="entry name" value="SH2 DOMAIN CONTAINING PROTEIN"/>
    <property type="match status" value="1"/>
</dbReference>
<evidence type="ECO:0000256" key="2">
    <source>
        <dbReference type="PROSITE-ProRule" id="PRU00191"/>
    </source>
</evidence>
<evidence type="ECO:0000313" key="6">
    <source>
        <dbReference type="Proteomes" id="UP000694556"/>
    </source>
</evidence>
<reference evidence="5" key="3">
    <citation type="submission" date="2025-09" db="UniProtKB">
        <authorList>
            <consortium name="Ensembl"/>
        </authorList>
    </citation>
    <scope>IDENTIFICATION</scope>
</reference>
<sequence>MEANRKTRVQCLTNSNSIKKTIPKNRSCPNILAEMNLEIHPKGNGSQGIGIGSSREVPIYIVNRRNCLSVSEYERRSVLTNAHCSDKNFTGEDQADFKSCSELYGKEEDDYETINSSTLEPIHALRILPPKPLQESEYADKCYLMPSGITSEMSSQHPSQSPQYLAKRTSALEGRSMVTIGGERGKIHGPQPFPPPRPLKTLPKQYQPLPPEPKISSQVSHTRKTLSQAHTFPISAKLTRHISLRELNEASGREKVTDLMKKLELTLQQQQNEIKHLPESSFQYIQSSKDVCSSGPTLNVEDVSVKRSPSPIQCTSYENKSFTKHSLIKQEMKSLTQPIEKDLNKYEWYIGEYDRHEAEVALLQENTDETFLVRDCSKKSNTEPYVLVVYYGRRVYNIKVRFLEDSQQYALGTGLRGNDKFNSVKEIIDFYKYVPITLIDGKDKAGSQREQCYLTHPFKLRK</sequence>
<dbReference type="SMART" id="SM00252">
    <property type="entry name" value="SH2"/>
    <property type="match status" value="1"/>
</dbReference>
<dbReference type="SUPFAM" id="SSF55550">
    <property type="entry name" value="SH2 domain"/>
    <property type="match status" value="1"/>
</dbReference>
<dbReference type="InterPro" id="IPR000980">
    <property type="entry name" value="SH2"/>
</dbReference>
<keyword evidence="3" id="KW-0175">Coiled coil</keyword>
<dbReference type="PANTHER" id="PTHR14098:SF2">
    <property type="entry name" value="CYTOKINE-DEPENDENT HEMATOPOIETIC CELL LINKER"/>
    <property type="match status" value="1"/>
</dbReference>
<dbReference type="FunFam" id="3.30.505.10:FF:000016">
    <property type="entry name" value="B-cell linker protein isoform 2"/>
    <property type="match status" value="1"/>
</dbReference>
<dbReference type="GO" id="GO:0005737">
    <property type="term" value="C:cytoplasm"/>
    <property type="evidence" value="ECO:0007669"/>
    <property type="project" value="UniProtKB-ARBA"/>
</dbReference>
<proteinExistence type="predicted"/>
<protein>
    <submittedName>
        <fullName evidence="5">Cytokine dependent hematopoietic cell linker</fullName>
    </submittedName>
</protein>
<feature type="coiled-coil region" evidence="3">
    <location>
        <begin position="253"/>
        <end position="280"/>
    </location>
</feature>
<evidence type="ECO:0000256" key="3">
    <source>
        <dbReference type="SAM" id="Coils"/>
    </source>
</evidence>
<dbReference type="GO" id="GO:0035556">
    <property type="term" value="P:intracellular signal transduction"/>
    <property type="evidence" value="ECO:0007669"/>
    <property type="project" value="TreeGrafter"/>
</dbReference>
<evidence type="ECO:0000313" key="5">
    <source>
        <dbReference type="Ensembl" id="ENSCMMP00000014544.1"/>
    </source>
</evidence>
<evidence type="ECO:0000256" key="1">
    <source>
        <dbReference type="ARBA" id="ARBA00022999"/>
    </source>
</evidence>
<dbReference type="GO" id="GO:0007169">
    <property type="term" value="P:cell surface receptor protein tyrosine kinase signaling pathway"/>
    <property type="evidence" value="ECO:0007669"/>
    <property type="project" value="TreeGrafter"/>
</dbReference>
<evidence type="ECO:0000259" key="4">
    <source>
        <dbReference type="PROSITE" id="PS50001"/>
    </source>
</evidence>
<reference evidence="5" key="2">
    <citation type="submission" date="2025-08" db="UniProtKB">
        <authorList>
            <consortium name="Ensembl"/>
        </authorList>
    </citation>
    <scope>IDENTIFICATION</scope>
</reference>
<dbReference type="Pfam" id="PF00017">
    <property type="entry name" value="SH2"/>
    <property type="match status" value="1"/>
</dbReference>
<dbReference type="Proteomes" id="UP000694556">
    <property type="component" value="Chromosome 4"/>
</dbReference>
<dbReference type="AlphaFoldDB" id="A0A8C3GJQ0"/>
<organism evidence="5 6">
    <name type="scientific">Cairina moschata</name>
    <name type="common">Muscovy duck</name>
    <dbReference type="NCBI Taxonomy" id="8855"/>
    <lineage>
        <taxon>Eukaryota</taxon>
        <taxon>Metazoa</taxon>
        <taxon>Chordata</taxon>
        <taxon>Craniata</taxon>
        <taxon>Vertebrata</taxon>
        <taxon>Euteleostomi</taxon>
        <taxon>Archelosauria</taxon>
        <taxon>Archosauria</taxon>
        <taxon>Dinosauria</taxon>
        <taxon>Saurischia</taxon>
        <taxon>Theropoda</taxon>
        <taxon>Coelurosauria</taxon>
        <taxon>Aves</taxon>
        <taxon>Neognathae</taxon>
        <taxon>Galloanserae</taxon>
        <taxon>Anseriformes</taxon>
        <taxon>Anatidae</taxon>
        <taxon>Anatinae</taxon>
        <taxon>Cairina</taxon>
    </lineage>
</organism>
<dbReference type="InterPro" id="IPR051751">
    <property type="entry name" value="Immunoreceptor_sig_adapters"/>
</dbReference>
<keyword evidence="1 2" id="KW-0727">SH2 domain</keyword>
<dbReference type="Ensembl" id="ENSCMMT00000016024.1">
    <property type="protein sequence ID" value="ENSCMMP00000014544.1"/>
    <property type="gene ID" value="ENSCMMG00000009267.1"/>
</dbReference>
<dbReference type="Gene3D" id="3.30.505.10">
    <property type="entry name" value="SH2 domain"/>
    <property type="match status" value="1"/>
</dbReference>
<dbReference type="PROSITE" id="PS50001">
    <property type="entry name" value="SH2"/>
    <property type="match status" value="1"/>
</dbReference>
<keyword evidence="6" id="KW-1185">Reference proteome</keyword>